<dbReference type="Pfam" id="PF25106">
    <property type="entry name" value="VWA_4"/>
    <property type="match status" value="1"/>
</dbReference>
<dbReference type="PANTHER" id="PTHR14905">
    <property type="entry name" value="NG37"/>
    <property type="match status" value="1"/>
</dbReference>
<dbReference type="InterPro" id="IPR052577">
    <property type="entry name" value="VWA7"/>
</dbReference>
<keyword evidence="7" id="KW-1185">Reference proteome</keyword>
<accession>A0AAD9PTJ7</accession>
<feature type="transmembrane region" description="Helical" evidence="4">
    <location>
        <begin position="20"/>
        <end position="41"/>
    </location>
</feature>
<evidence type="ECO:0000313" key="6">
    <source>
        <dbReference type="EMBL" id="KAK2548813.1"/>
    </source>
</evidence>
<name>A0AAD9PTJ7_ACRCE</name>
<sequence>MCQLVVKAVRSKRFHYGRQVLGRAMNLLSMAIVSASSFMAVRGDVSLVFVMDDTGSMGDEIEAVKSDPPVVAMDETEAASFVDAINDLRAHGGRDCPEYAFTGMLEALYENPEWGSPMYVFTDADPKDATEENIEEVKALAGNSKFGVTINFLTTGRGITLKDPDNSTVVSEKLSLSQISVYQIDNPKIGAWTLSMSGSNGEHEFFVKSSSETNVDFEHYFITTLPGRSRSTKEVPVSHPTTGSRIARRNSCRILAVRARSTRTEDIGKTDSIFLMVKGTKSGTVASTIVQLLVVPAILD</sequence>
<gene>
    <name evidence="6" type="ORF">P5673_030853</name>
</gene>
<keyword evidence="4" id="KW-1133">Transmembrane helix</keyword>
<dbReference type="InterPro" id="IPR056861">
    <property type="entry name" value="HMCN1-like_VWA"/>
</dbReference>
<keyword evidence="2" id="KW-0964">Secreted</keyword>
<comment type="subcellular location">
    <subcellularLocation>
        <location evidence="1">Secreted</location>
    </subcellularLocation>
</comment>
<keyword evidence="4" id="KW-0812">Transmembrane</keyword>
<dbReference type="SUPFAM" id="SSF53300">
    <property type="entry name" value="vWA-like"/>
    <property type="match status" value="1"/>
</dbReference>
<evidence type="ECO:0000256" key="1">
    <source>
        <dbReference type="ARBA" id="ARBA00004613"/>
    </source>
</evidence>
<keyword evidence="4" id="KW-0472">Membrane</keyword>
<protein>
    <submittedName>
        <fullName evidence="6">von Willebrand factor A domain-containing protein 7</fullName>
    </submittedName>
</protein>
<organism evidence="6 7">
    <name type="scientific">Acropora cervicornis</name>
    <name type="common">Staghorn coral</name>
    <dbReference type="NCBI Taxonomy" id="6130"/>
    <lineage>
        <taxon>Eukaryota</taxon>
        <taxon>Metazoa</taxon>
        <taxon>Cnidaria</taxon>
        <taxon>Anthozoa</taxon>
        <taxon>Hexacorallia</taxon>
        <taxon>Scleractinia</taxon>
        <taxon>Astrocoeniina</taxon>
        <taxon>Acroporidae</taxon>
        <taxon>Acropora</taxon>
    </lineage>
</organism>
<proteinExistence type="predicted"/>
<dbReference type="Proteomes" id="UP001249851">
    <property type="component" value="Unassembled WGS sequence"/>
</dbReference>
<comment type="caution">
    <text evidence="6">The sequence shown here is derived from an EMBL/GenBank/DDBJ whole genome shotgun (WGS) entry which is preliminary data.</text>
</comment>
<dbReference type="EMBL" id="JARQWQ010000137">
    <property type="protein sequence ID" value="KAK2548813.1"/>
    <property type="molecule type" value="Genomic_DNA"/>
</dbReference>
<evidence type="ECO:0000256" key="4">
    <source>
        <dbReference type="SAM" id="Phobius"/>
    </source>
</evidence>
<evidence type="ECO:0000313" key="7">
    <source>
        <dbReference type="Proteomes" id="UP001249851"/>
    </source>
</evidence>
<dbReference type="PANTHER" id="PTHR14905:SF7">
    <property type="entry name" value="VON WILLEBRAND FACTOR A DOMAIN-CONTAINING PROTEIN 7"/>
    <property type="match status" value="1"/>
</dbReference>
<feature type="domain" description="Hemicentin-1-like von Willebrand factor A" evidence="5">
    <location>
        <begin position="67"/>
        <end position="159"/>
    </location>
</feature>
<dbReference type="InterPro" id="IPR036465">
    <property type="entry name" value="vWFA_dom_sf"/>
</dbReference>
<reference evidence="6" key="1">
    <citation type="journal article" date="2023" name="G3 (Bethesda)">
        <title>Whole genome assembly and annotation of the endangered Caribbean coral Acropora cervicornis.</title>
        <authorList>
            <person name="Selwyn J.D."/>
            <person name="Vollmer S.V."/>
        </authorList>
    </citation>
    <scope>NUCLEOTIDE SEQUENCE</scope>
    <source>
        <strain evidence="6">K2</strain>
    </source>
</reference>
<evidence type="ECO:0000259" key="5">
    <source>
        <dbReference type="Pfam" id="PF25106"/>
    </source>
</evidence>
<reference evidence="6" key="2">
    <citation type="journal article" date="2023" name="Science">
        <title>Genomic signatures of disease resistance in endangered staghorn corals.</title>
        <authorList>
            <person name="Vollmer S.V."/>
            <person name="Selwyn J.D."/>
            <person name="Despard B.A."/>
            <person name="Roesel C.L."/>
        </authorList>
    </citation>
    <scope>NUCLEOTIDE SEQUENCE</scope>
    <source>
        <strain evidence="6">K2</strain>
    </source>
</reference>
<evidence type="ECO:0000256" key="2">
    <source>
        <dbReference type="ARBA" id="ARBA00022525"/>
    </source>
</evidence>
<keyword evidence="3" id="KW-0732">Signal</keyword>
<dbReference type="AlphaFoldDB" id="A0AAD9PTJ7"/>
<evidence type="ECO:0000256" key="3">
    <source>
        <dbReference type="ARBA" id="ARBA00022729"/>
    </source>
</evidence>